<comment type="cofactor">
    <cofactor evidence="1">
        <name>pyridoxal 5'-phosphate</name>
        <dbReference type="ChEBI" id="CHEBI:597326"/>
    </cofactor>
</comment>
<dbReference type="SUPFAM" id="SSF53383">
    <property type="entry name" value="PLP-dependent transferases"/>
    <property type="match status" value="1"/>
</dbReference>
<comment type="caution">
    <text evidence="7">The sequence shown here is derived from an EMBL/GenBank/DDBJ whole genome shotgun (WGS) entry which is preliminary data.</text>
</comment>
<dbReference type="GO" id="GO:0047804">
    <property type="term" value="F:cysteine-S-conjugate beta-lyase activity"/>
    <property type="evidence" value="ECO:0007669"/>
    <property type="project" value="UniProtKB-EC"/>
</dbReference>
<evidence type="ECO:0000313" key="8">
    <source>
        <dbReference type="Proteomes" id="UP000568050"/>
    </source>
</evidence>
<dbReference type="PANTHER" id="PTHR43525">
    <property type="entry name" value="PROTEIN MALY"/>
    <property type="match status" value="1"/>
</dbReference>
<accession>A0A839R0D0</accession>
<dbReference type="Gene3D" id="3.90.1150.10">
    <property type="entry name" value="Aspartate Aminotransferase, domain 1"/>
    <property type="match status" value="1"/>
</dbReference>
<dbReference type="GO" id="GO:0030170">
    <property type="term" value="F:pyridoxal phosphate binding"/>
    <property type="evidence" value="ECO:0007669"/>
    <property type="project" value="InterPro"/>
</dbReference>
<dbReference type="InterPro" id="IPR015424">
    <property type="entry name" value="PyrdxlP-dep_Trfase"/>
</dbReference>
<evidence type="ECO:0000259" key="6">
    <source>
        <dbReference type="Pfam" id="PF00155"/>
    </source>
</evidence>
<dbReference type="EMBL" id="JACHWP010000010">
    <property type="protein sequence ID" value="MBB3023701.1"/>
    <property type="molecule type" value="Genomic_DNA"/>
</dbReference>
<dbReference type="InterPro" id="IPR015422">
    <property type="entry name" value="PyrdxlP-dep_Trfase_small"/>
</dbReference>
<dbReference type="InterPro" id="IPR004839">
    <property type="entry name" value="Aminotransferase_I/II_large"/>
</dbReference>
<keyword evidence="3" id="KW-0663">Pyridoxal phosphate</keyword>
<gene>
    <name evidence="7" type="ORF">FHX50_002002</name>
</gene>
<keyword evidence="8" id="KW-1185">Reference proteome</keyword>
<dbReference type="RefSeq" id="WP_183377046.1">
    <property type="nucleotide sequence ID" value="NZ_CBCSFZ010000063.1"/>
</dbReference>
<evidence type="ECO:0000256" key="5">
    <source>
        <dbReference type="ARBA" id="ARBA00037974"/>
    </source>
</evidence>
<dbReference type="Proteomes" id="UP000568050">
    <property type="component" value="Unassembled WGS sequence"/>
</dbReference>
<evidence type="ECO:0000256" key="4">
    <source>
        <dbReference type="ARBA" id="ARBA00023239"/>
    </source>
</evidence>
<feature type="domain" description="Aminotransferase class I/classII large" evidence="6">
    <location>
        <begin position="65"/>
        <end position="379"/>
    </location>
</feature>
<protein>
    <recommendedName>
        <fullName evidence="2">cysteine-S-conjugate beta-lyase</fullName>
        <ecNumber evidence="2">4.4.1.13</ecNumber>
    </recommendedName>
</protein>
<organism evidence="7 8">
    <name type="scientific">Helcobacillus massiliensis</name>
    <dbReference type="NCBI Taxonomy" id="521392"/>
    <lineage>
        <taxon>Bacteria</taxon>
        <taxon>Bacillati</taxon>
        <taxon>Actinomycetota</taxon>
        <taxon>Actinomycetes</taxon>
        <taxon>Micrococcales</taxon>
        <taxon>Dermabacteraceae</taxon>
        <taxon>Helcobacillus</taxon>
    </lineage>
</organism>
<evidence type="ECO:0000256" key="1">
    <source>
        <dbReference type="ARBA" id="ARBA00001933"/>
    </source>
</evidence>
<dbReference type="AlphaFoldDB" id="A0A839R0D0"/>
<comment type="similarity">
    <text evidence="5">Belongs to the class-II pyridoxal-phosphate-dependent aminotransferase family. MalY/PatB cystathionine beta-lyase subfamily.</text>
</comment>
<proteinExistence type="inferred from homology"/>
<dbReference type="Pfam" id="PF00155">
    <property type="entry name" value="Aminotran_1_2"/>
    <property type="match status" value="1"/>
</dbReference>
<name>A0A839R0D0_9MICO</name>
<evidence type="ECO:0000313" key="7">
    <source>
        <dbReference type="EMBL" id="MBB3023701.1"/>
    </source>
</evidence>
<evidence type="ECO:0000256" key="3">
    <source>
        <dbReference type="ARBA" id="ARBA00022898"/>
    </source>
</evidence>
<keyword evidence="4 7" id="KW-0456">Lyase</keyword>
<dbReference type="InterPro" id="IPR015421">
    <property type="entry name" value="PyrdxlP-dep_Trfase_major"/>
</dbReference>
<dbReference type="PANTHER" id="PTHR43525:SF2">
    <property type="entry name" value="CYSTATHIONINE BETA-LYASE-RELATED"/>
    <property type="match status" value="1"/>
</dbReference>
<dbReference type="InterPro" id="IPR051798">
    <property type="entry name" value="Class-II_PLP-Dep_Aminotrans"/>
</dbReference>
<dbReference type="CDD" id="cd00609">
    <property type="entry name" value="AAT_like"/>
    <property type="match status" value="1"/>
</dbReference>
<dbReference type="Gene3D" id="3.40.640.10">
    <property type="entry name" value="Type I PLP-dependent aspartate aminotransferase-like (Major domain)"/>
    <property type="match status" value="1"/>
</dbReference>
<evidence type="ECO:0000256" key="2">
    <source>
        <dbReference type="ARBA" id="ARBA00012224"/>
    </source>
</evidence>
<reference evidence="7 8" key="1">
    <citation type="submission" date="2020-08" db="EMBL/GenBank/DDBJ databases">
        <title>Sequencing the genomes of 1000 actinobacteria strains.</title>
        <authorList>
            <person name="Klenk H.-P."/>
        </authorList>
    </citation>
    <scope>NUCLEOTIDE SEQUENCE [LARGE SCALE GENOMIC DNA]</scope>
    <source>
        <strain evidence="7 8">DSM 23040</strain>
    </source>
</reference>
<sequence>MTHSDPFDIPLSELRQRRSMKWSAVDADVLPLWIAEMDVRLPEPVRSALHRAIDLGDTGYPGSLPGFAASFADFAHRTWGWDIDPGLCRGFPDLAASGQALLRHFAGDDARAVITPPVYNNFFAWLRAAGITGVEVPVGPDGAQDLDGIEAAFADGVRVALISNPHNPLGRIWTDAELERLADLAARYDAFVIADEIHAPVVHPGRAFRPFLTISDDARRRGVALHSASKGFNIAGLKSSLLITAADGPHLPDELDGFAAVGHLGALASEVAFSPACDDWFQTVREGIAARTAHVATRVTEEIPGARADVPEASYLVWADLREPLAADLAEGRRAGDVIRERGRVQFADGEDYGREGRGFVRINCGTSWEVLDEAIDRLVAACRGGRSADSARAGAASPAGAAAATVAARR</sequence>
<dbReference type="EC" id="4.4.1.13" evidence="2"/>